<dbReference type="InterPro" id="IPR021559">
    <property type="entry name" value="DUF3019"/>
</dbReference>
<dbReference type="Pfam" id="PF11456">
    <property type="entry name" value="DUF3019"/>
    <property type="match status" value="1"/>
</dbReference>
<protein>
    <submittedName>
        <fullName evidence="2">DUF3019 domain-containing protein</fullName>
    </submittedName>
</protein>
<comment type="caution">
    <text evidence="2">The sequence shown here is derived from an EMBL/GenBank/DDBJ whole genome shotgun (WGS) entry which is preliminary data.</text>
</comment>
<evidence type="ECO:0000313" key="3">
    <source>
        <dbReference type="Proteomes" id="UP001205566"/>
    </source>
</evidence>
<feature type="chain" id="PRO_5046702855" evidence="1">
    <location>
        <begin position="20"/>
        <end position="139"/>
    </location>
</feature>
<dbReference type="Proteomes" id="UP001205566">
    <property type="component" value="Unassembled WGS sequence"/>
</dbReference>
<name>A0ABT1NW84_9GAMM</name>
<accession>A0ABT1NW84</accession>
<organism evidence="2 3">
    <name type="scientific">Microbulbifer elongatus</name>
    <dbReference type="NCBI Taxonomy" id="86173"/>
    <lineage>
        <taxon>Bacteria</taxon>
        <taxon>Pseudomonadati</taxon>
        <taxon>Pseudomonadota</taxon>
        <taxon>Gammaproteobacteria</taxon>
        <taxon>Cellvibrionales</taxon>
        <taxon>Microbulbiferaceae</taxon>
        <taxon>Microbulbifer</taxon>
    </lineage>
</organism>
<evidence type="ECO:0000313" key="2">
    <source>
        <dbReference type="EMBL" id="MCQ3828163.1"/>
    </source>
</evidence>
<sequence length="139" mass="14704">MTGHSVLAGVLLVIGSKSAAAVPDGNAAKQVEGFSVSPRSCIVKQGELCRAKFVFSWTLPGSGEVCIFRAGNGDPLFCSNSAVSGQVALELALEKTTRFDISVDRGSMSTTTSLATASVEVLVVGHHVRVRRRHLWSFL</sequence>
<keyword evidence="1" id="KW-0732">Signal</keyword>
<dbReference type="EMBL" id="JACASI010000010">
    <property type="protein sequence ID" value="MCQ3828163.1"/>
    <property type="molecule type" value="Genomic_DNA"/>
</dbReference>
<gene>
    <name evidence="2" type="ORF">HXX02_01755</name>
</gene>
<keyword evidence="3" id="KW-1185">Reference proteome</keyword>
<feature type="signal peptide" evidence="1">
    <location>
        <begin position="1"/>
        <end position="19"/>
    </location>
</feature>
<evidence type="ECO:0000256" key="1">
    <source>
        <dbReference type="SAM" id="SignalP"/>
    </source>
</evidence>
<reference evidence="2" key="1">
    <citation type="thesis" date="2020" institute="Technische Universitat Dresden" country="Dresden, Germany">
        <title>The Agarolytic System of Microbulbifer elongatus PORT2, Isolated from Batu Karas, Pangandaran West Java Indonesia.</title>
        <authorList>
            <person name="Anggraeni S.R."/>
        </authorList>
    </citation>
    <scope>NUCLEOTIDE SEQUENCE</scope>
    <source>
        <strain evidence="2">PORT2</strain>
    </source>
</reference>
<dbReference type="RefSeq" id="WP_255873031.1">
    <property type="nucleotide sequence ID" value="NZ_JACASI010000010.1"/>
</dbReference>
<proteinExistence type="predicted"/>